<dbReference type="Pfam" id="PF18027">
    <property type="entry name" value="Pepdidase_M14_N"/>
    <property type="match status" value="1"/>
</dbReference>
<dbReference type="GO" id="GO:0005819">
    <property type="term" value="C:spindle"/>
    <property type="evidence" value="ECO:0007669"/>
    <property type="project" value="UniProtKB-SubCell"/>
</dbReference>
<comment type="similarity">
    <text evidence="5 21">Belongs to the peptidase M14 family.</text>
</comment>
<keyword evidence="8" id="KW-0479">Metal-binding</keyword>
<dbReference type="InterPro" id="IPR050821">
    <property type="entry name" value="Cytosolic_carboxypeptidase"/>
</dbReference>
<feature type="domain" description="Peptidase M14" evidence="23">
    <location>
        <begin position="172"/>
        <end position="462"/>
    </location>
</feature>
<protein>
    <recommendedName>
        <fullName evidence="14">Cytosolic carboxypeptidase-like protein 5</fullName>
        <ecNumber evidence="17">3.4.17.24</ecNumber>
    </recommendedName>
    <alternativeName>
        <fullName evidence="19">ATP/GTP-binding protein-like 5</fullName>
    </alternativeName>
    <alternativeName>
        <fullName evidence="18">Protein deglutamylase CCP5</fullName>
    </alternativeName>
</protein>
<keyword evidence="13" id="KW-0539">Nucleus</keyword>
<dbReference type="InParanoid" id="I7LTC9"/>
<dbReference type="SUPFAM" id="SSF53187">
    <property type="entry name" value="Zn-dependent exopeptidases"/>
    <property type="match status" value="1"/>
</dbReference>
<feature type="region of interest" description="Disordered" evidence="22">
    <location>
        <begin position="1164"/>
        <end position="1187"/>
    </location>
</feature>
<evidence type="ECO:0000256" key="19">
    <source>
        <dbReference type="ARBA" id="ARBA00032928"/>
    </source>
</evidence>
<dbReference type="GeneID" id="7837829"/>
<evidence type="ECO:0000256" key="18">
    <source>
        <dbReference type="ARBA" id="ARBA00032753"/>
    </source>
</evidence>
<dbReference type="KEGG" id="tet:TTHERM_00529680"/>
<comment type="catalytic activity">
    <reaction evidence="15">
        <text>C-terminal L-alpha-aminoacyl-L-glutamyl-L-glutamyl-[tubulin] + H2O = C-terminal L-alpha-aminoacyl-L-glutamyl-[tubulin] + L-glutamate</text>
        <dbReference type="Rhea" id="RHEA:63792"/>
        <dbReference type="Rhea" id="RHEA-COMP:16435"/>
        <dbReference type="Rhea" id="RHEA-COMP:16436"/>
        <dbReference type="ChEBI" id="CHEBI:15377"/>
        <dbReference type="ChEBI" id="CHEBI:29985"/>
        <dbReference type="ChEBI" id="CHEBI:149555"/>
        <dbReference type="ChEBI" id="CHEBI:149556"/>
        <dbReference type="EC" id="3.4.17.24"/>
    </reaction>
    <physiologicalReaction direction="left-to-right" evidence="15">
        <dbReference type="Rhea" id="RHEA:63793"/>
    </physiologicalReaction>
</comment>
<feature type="compositionally biased region" description="Low complexity" evidence="22">
    <location>
        <begin position="1316"/>
        <end position="1328"/>
    </location>
</feature>
<evidence type="ECO:0000256" key="6">
    <source>
        <dbReference type="ARBA" id="ARBA00022490"/>
    </source>
</evidence>
<feature type="compositionally biased region" description="Low complexity" evidence="22">
    <location>
        <begin position="1164"/>
        <end position="1173"/>
    </location>
</feature>
<keyword evidence="7" id="KW-0645">Protease</keyword>
<evidence type="ECO:0000256" key="5">
    <source>
        <dbReference type="ARBA" id="ARBA00005988"/>
    </source>
</evidence>
<evidence type="ECO:0000256" key="16">
    <source>
        <dbReference type="ARBA" id="ARBA00024627"/>
    </source>
</evidence>
<dbReference type="PROSITE" id="PS52035">
    <property type="entry name" value="PEPTIDASE_M14"/>
    <property type="match status" value="1"/>
</dbReference>
<feature type="region of interest" description="Disordered" evidence="22">
    <location>
        <begin position="1316"/>
        <end position="1336"/>
    </location>
</feature>
<keyword evidence="10" id="KW-0862">Zinc</keyword>
<feature type="compositionally biased region" description="Polar residues" evidence="22">
    <location>
        <begin position="1174"/>
        <end position="1187"/>
    </location>
</feature>
<evidence type="ECO:0000256" key="3">
    <source>
        <dbReference type="ARBA" id="ARBA00004186"/>
    </source>
</evidence>
<dbReference type="OrthoDB" id="10253041at2759"/>
<evidence type="ECO:0000256" key="12">
    <source>
        <dbReference type="ARBA" id="ARBA00023212"/>
    </source>
</evidence>
<evidence type="ECO:0000313" key="24">
    <source>
        <dbReference type="EMBL" id="EAR85016.2"/>
    </source>
</evidence>
<accession>I7LTC9</accession>
<evidence type="ECO:0000256" key="8">
    <source>
        <dbReference type="ARBA" id="ARBA00022723"/>
    </source>
</evidence>
<dbReference type="EC" id="3.4.17.24" evidence="17"/>
<evidence type="ECO:0000256" key="21">
    <source>
        <dbReference type="PROSITE-ProRule" id="PRU01379"/>
    </source>
</evidence>
<dbReference type="Gene3D" id="3.40.630.10">
    <property type="entry name" value="Zn peptidases"/>
    <property type="match status" value="1"/>
</dbReference>
<evidence type="ECO:0000256" key="2">
    <source>
        <dbReference type="ARBA" id="ARBA00004123"/>
    </source>
</evidence>
<keyword evidence="11" id="KW-0482">Metalloprotease</keyword>
<dbReference type="GO" id="GO:0008270">
    <property type="term" value="F:zinc ion binding"/>
    <property type="evidence" value="ECO:0007669"/>
    <property type="project" value="InterPro"/>
</dbReference>
<dbReference type="EMBL" id="GG662522">
    <property type="protein sequence ID" value="EAR85016.2"/>
    <property type="molecule type" value="Genomic_DNA"/>
</dbReference>
<dbReference type="eggNOG" id="KOG3641">
    <property type="taxonomic scope" value="Eukaryota"/>
</dbReference>
<evidence type="ECO:0000256" key="9">
    <source>
        <dbReference type="ARBA" id="ARBA00022801"/>
    </source>
</evidence>
<evidence type="ECO:0000313" key="25">
    <source>
        <dbReference type="Proteomes" id="UP000009168"/>
    </source>
</evidence>
<dbReference type="InterPro" id="IPR040626">
    <property type="entry name" value="Pepdidase_M14_N"/>
</dbReference>
<evidence type="ECO:0000256" key="15">
    <source>
        <dbReference type="ARBA" id="ARBA00024524"/>
    </source>
</evidence>
<comment type="catalytic activity">
    <reaction evidence="16">
        <text>C-terminal L-alpha-aminoacyl-L-glutamyl-[tubulin] + H2O = C-terminal L-alpha-aminoacyl-[tubulin] + L-glutamate</text>
        <dbReference type="Rhea" id="RHEA:63796"/>
        <dbReference type="Rhea" id="RHEA-COMP:16436"/>
        <dbReference type="Rhea" id="RHEA-COMP:16437"/>
        <dbReference type="ChEBI" id="CHEBI:15377"/>
        <dbReference type="ChEBI" id="CHEBI:29985"/>
        <dbReference type="ChEBI" id="CHEBI:90782"/>
        <dbReference type="ChEBI" id="CHEBI:149556"/>
        <dbReference type="EC" id="3.4.17.24"/>
    </reaction>
    <physiologicalReaction direction="left-to-right" evidence="16">
        <dbReference type="Rhea" id="RHEA:63797"/>
    </physiologicalReaction>
</comment>
<gene>
    <name evidence="24" type="ORF">TTHERM_00529680</name>
</gene>
<dbReference type="RefSeq" id="XP_001032679.2">
    <property type="nucleotide sequence ID" value="XM_001032679.2"/>
</dbReference>
<comment type="catalytic activity">
    <reaction evidence="20">
        <text>gamma-L-glutamyl-L-glutamyl-[protein] + H2O = L-glutamyl-[protein] + L-glutamate</text>
        <dbReference type="Rhea" id="RHEA:60152"/>
        <dbReference type="Rhea" id="RHEA-COMP:10208"/>
        <dbReference type="Rhea" id="RHEA-COMP:15517"/>
        <dbReference type="ChEBI" id="CHEBI:15377"/>
        <dbReference type="ChEBI" id="CHEBI:29973"/>
        <dbReference type="ChEBI" id="CHEBI:29985"/>
        <dbReference type="ChEBI" id="CHEBI:143622"/>
    </reaction>
    <physiologicalReaction direction="left-to-right" evidence="20">
        <dbReference type="Rhea" id="RHEA:60153"/>
    </physiologicalReaction>
</comment>
<dbReference type="Proteomes" id="UP000009168">
    <property type="component" value="Unassembled WGS sequence"/>
</dbReference>
<comment type="cofactor">
    <cofactor evidence="1">
        <name>Zn(2+)</name>
        <dbReference type="ChEBI" id="CHEBI:29105"/>
    </cofactor>
</comment>
<dbReference type="GO" id="GO:0005634">
    <property type="term" value="C:nucleus"/>
    <property type="evidence" value="ECO:0007669"/>
    <property type="project" value="UniProtKB-SubCell"/>
</dbReference>
<dbReference type="GO" id="GO:0006508">
    <property type="term" value="P:proteolysis"/>
    <property type="evidence" value="ECO:0007669"/>
    <property type="project" value="UniProtKB-KW"/>
</dbReference>
<keyword evidence="6" id="KW-0963">Cytoplasm</keyword>
<feature type="active site" description="Proton donor/acceptor" evidence="21">
    <location>
        <position position="441"/>
    </location>
</feature>
<evidence type="ECO:0000259" key="23">
    <source>
        <dbReference type="PROSITE" id="PS52035"/>
    </source>
</evidence>
<evidence type="ECO:0000256" key="17">
    <source>
        <dbReference type="ARBA" id="ARBA00026108"/>
    </source>
</evidence>
<organism evidence="24 25">
    <name type="scientific">Tetrahymena thermophila (strain SB210)</name>
    <dbReference type="NCBI Taxonomy" id="312017"/>
    <lineage>
        <taxon>Eukaryota</taxon>
        <taxon>Sar</taxon>
        <taxon>Alveolata</taxon>
        <taxon>Ciliophora</taxon>
        <taxon>Intramacronucleata</taxon>
        <taxon>Oligohymenophorea</taxon>
        <taxon>Hymenostomatida</taxon>
        <taxon>Tetrahymenina</taxon>
        <taxon>Tetrahymenidae</taxon>
        <taxon>Tetrahymena</taxon>
    </lineage>
</organism>
<dbReference type="GO" id="GO:0030496">
    <property type="term" value="C:midbody"/>
    <property type="evidence" value="ECO:0007669"/>
    <property type="project" value="UniProtKB-SubCell"/>
</dbReference>
<sequence length="1393" mass="163290">MNDTAQTQQQAIQIKTTQIPQHNTFEFKLENLDGQSEMTVVFNSDFDSGNCGRVIQKSNFEYDIFTSPDRDQGTDQEGYSKSWFYFSVKGFKKEQTIKLNIQQIHILWSLWNNKACNQYKPVYKINKDGEYQRLQTEVNIQMVAKNYLVLTFEYTFDQENSEQDEVFFCFSYPYEYQRCIDMIKKLQEDYSNDQDIYLHSEVIVQSTQQRDVHLLTISSQDGILDKQEEYFQQPLFPFREKETRAKRFRTNKPYILITCRVHPGETPSSYALEGMIKFLLNKKDSRSALLRQFFVFLIVPMLNPDGVYNGHYRMDTFNNNLNRFYKIADPQKQPSIYAIKKLVEYLQEDKRLFFYIDLHAHAGKKGHFVYGNACDDIVMQIENQTFAKILSMNCKNFEYNFCNFSKKHMKARDKFEEMTKEGCGRVQVHQITKIIHAYTLECGFHQATQLNYLPPASNAEFKINDVLGFDYDPAEDNQSEIYKGKKEPPVFVPILYQDVGKAILVTILDIFEKNPYSRIPNSSYKTIDNIRRSIGWDCARIERFRKDPLAYKKARKFNEFIQEAFFSEFERKKVFNFDSTLFKNTQWPELLLGNFLHKYVSIENSKQNNNQQNKRQNKYFQIKSRIFEKRIISCSNIEEYYTDDYNCQNNKNGFGLLSTQKDNYNTEIERLSNFNEDDENSQSQKNQVTQFEFKSIHEIEKCDIAKEDYQDNNNTSQNSHQHNKILSKSESPKKQSHHMSMICHIPPINKQNFQIQQQNINNDQVSFIFLGNQQSQHISNSEKKFYKIDEEDPIVRPNQNSLSKKKKRKNYEQYLSEITKNNNVLQLSLHKQVNGNQIQNTELFKVSKKKDQQKSIIANNINERTRQFRMSSLNGIEQQQNDLPSLNIQGIEKQFYKPSEQGMFYSKQHGLNQQLSCHNQIQLINQALNSKKLIVSQRLIDKQQIKSDAQSFISQYDSHLSSNHPSSSKLIQKRENVPQGHYKNYHSMTQYNYSSISNPKNVVQPNNNACVEEEKIIQGLNAKQSNQRSQSNLIGYLLNGNSQNLNSTSKTDLLVKNDQITHQQYLSNQQDQVEKRISLNYSNQSSQREIRSNKIIRLSDTLNLMHDQISDSPNQTDIKIFENTNYYKQTNNEGETQNLQYQSSQEKQQVKQLKIFNVMDIPQQSGPQSSFSSATNTQYGINNTQNQNKNSQIKKTLQQNQQNFYKPLNFSQNPKTILQQSTYKKKDSPTVNSVKKKNNQASKGNKIFDMIFSNNQQQSVNYSNYNKVIANQDMISLNLDNEVKQCEAISRIFQNFPGIVKQGVVKTERKQQINNINSDELNNNNSINKSRKSEGGDEHFVRQINIFSSPKKQQNQNDFKLPDLKETCKQQYTEEDLSNNKLQLTNQHKSSKY</sequence>
<keyword evidence="24" id="KW-0121">Carboxypeptidase</keyword>
<keyword evidence="25" id="KW-1185">Reference proteome</keyword>
<evidence type="ECO:0000256" key="1">
    <source>
        <dbReference type="ARBA" id="ARBA00001947"/>
    </source>
</evidence>
<reference evidence="25" key="1">
    <citation type="journal article" date="2006" name="PLoS Biol.">
        <title>Macronuclear genome sequence of the ciliate Tetrahymena thermophila, a model eukaryote.</title>
        <authorList>
            <person name="Eisen J.A."/>
            <person name="Coyne R.S."/>
            <person name="Wu M."/>
            <person name="Wu D."/>
            <person name="Thiagarajan M."/>
            <person name="Wortman J.R."/>
            <person name="Badger J.H."/>
            <person name="Ren Q."/>
            <person name="Amedeo P."/>
            <person name="Jones K.M."/>
            <person name="Tallon L.J."/>
            <person name="Delcher A.L."/>
            <person name="Salzberg S.L."/>
            <person name="Silva J.C."/>
            <person name="Haas B.J."/>
            <person name="Majoros W.H."/>
            <person name="Farzad M."/>
            <person name="Carlton J.M."/>
            <person name="Smith R.K. Jr."/>
            <person name="Garg J."/>
            <person name="Pearlman R.E."/>
            <person name="Karrer K.M."/>
            <person name="Sun L."/>
            <person name="Manning G."/>
            <person name="Elde N.C."/>
            <person name="Turkewitz A.P."/>
            <person name="Asai D.J."/>
            <person name="Wilkes D.E."/>
            <person name="Wang Y."/>
            <person name="Cai H."/>
            <person name="Collins K."/>
            <person name="Stewart B.A."/>
            <person name="Lee S.R."/>
            <person name="Wilamowska K."/>
            <person name="Weinberg Z."/>
            <person name="Ruzzo W.L."/>
            <person name="Wloga D."/>
            <person name="Gaertig J."/>
            <person name="Frankel J."/>
            <person name="Tsao C.-C."/>
            <person name="Gorovsky M.A."/>
            <person name="Keeling P.J."/>
            <person name="Waller R.F."/>
            <person name="Patron N.J."/>
            <person name="Cherry J.M."/>
            <person name="Stover N.A."/>
            <person name="Krieger C.J."/>
            <person name="del Toro C."/>
            <person name="Ryder H.F."/>
            <person name="Williamson S.C."/>
            <person name="Barbeau R.A."/>
            <person name="Hamilton E.P."/>
            <person name="Orias E."/>
        </authorList>
    </citation>
    <scope>NUCLEOTIDE SEQUENCE [LARGE SCALE GENOMIC DNA]</scope>
    <source>
        <strain evidence="25">SB210</strain>
    </source>
</reference>
<dbReference type="Gene3D" id="2.60.40.3120">
    <property type="match status" value="1"/>
</dbReference>
<dbReference type="PANTHER" id="PTHR12756:SF12">
    <property type="entry name" value="CYTOSOLIC CARBOXYPEPTIDASE-LIKE PROTEIN 5"/>
    <property type="match status" value="1"/>
</dbReference>
<feature type="region of interest" description="Disordered" evidence="22">
    <location>
        <begin position="709"/>
        <end position="739"/>
    </location>
</feature>
<comment type="subcellular location">
    <subcellularLocation>
        <location evidence="3">Cytoplasm</location>
        <location evidence="3">Cytoskeleton</location>
        <location evidence="3">Spindle</location>
    </subcellularLocation>
    <subcellularLocation>
        <location evidence="4">Midbody</location>
    </subcellularLocation>
    <subcellularLocation>
        <location evidence="2">Nucleus</location>
    </subcellularLocation>
</comment>
<keyword evidence="9" id="KW-0378">Hydrolase</keyword>
<dbReference type="InterPro" id="IPR034286">
    <property type="entry name" value="M14_AGBL5-like"/>
</dbReference>
<evidence type="ECO:0000256" key="22">
    <source>
        <dbReference type="SAM" id="MobiDB-lite"/>
    </source>
</evidence>
<name>I7LTC9_TETTS</name>
<evidence type="ECO:0000256" key="10">
    <source>
        <dbReference type="ARBA" id="ARBA00022833"/>
    </source>
</evidence>
<evidence type="ECO:0000256" key="20">
    <source>
        <dbReference type="ARBA" id="ARBA00047714"/>
    </source>
</evidence>
<evidence type="ECO:0000256" key="4">
    <source>
        <dbReference type="ARBA" id="ARBA00004214"/>
    </source>
</evidence>
<keyword evidence="12" id="KW-0206">Cytoskeleton</keyword>
<dbReference type="PANTHER" id="PTHR12756">
    <property type="entry name" value="CYTOSOLIC CARBOXYPEPTIDASE"/>
    <property type="match status" value="1"/>
</dbReference>
<evidence type="ECO:0000256" key="14">
    <source>
        <dbReference type="ARBA" id="ARBA00024141"/>
    </source>
</evidence>
<dbReference type="GO" id="GO:0004181">
    <property type="term" value="F:metallocarboxypeptidase activity"/>
    <property type="evidence" value="ECO:0007669"/>
    <property type="project" value="InterPro"/>
</dbReference>
<evidence type="ECO:0000256" key="13">
    <source>
        <dbReference type="ARBA" id="ARBA00023242"/>
    </source>
</evidence>
<dbReference type="CDD" id="cd06236">
    <property type="entry name" value="M14_AGBL5_like"/>
    <property type="match status" value="1"/>
</dbReference>
<evidence type="ECO:0000256" key="7">
    <source>
        <dbReference type="ARBA" id="ARBA00022670"/>
    </source>
</evidence>
<dbReference type="InterPro" id="IPR000834">
    <property type="entry name" value="Peptidase_M14"/>
</dbReference>
<evidence type="ECO:0000256" key="11">
    <source>
        <dbReference type="ARBA" id="ARBA00023049"/>
    </source>
</evidence>
<proteinExistence type="inferred from homology"/>